<dbReference type="AlphaFoldDB" id="A0A0R1UK45"/>
<dbReference type="Proteomes" id="UP000051580">
    <property type="component" value="Unassembled WGS sequence"/>
</dbReference>
<reference evidence="2 3" key="1">
    <citation type="journal article" date="2015" name="Genome Announc.">
        <title>Expanding the biotechnology potential of lactobacilli through comparative genomics of 213 strains and associated genera.</title>
        <authorList>
            <person name="Sun Z."/>
            <person name="Harris H.M."/>
            <person name="McCann A."/>
            <person name="Guo C."/>
            <person name="Argimon S."/>
            <person name="Zhang W."/>
            <person name="Yang X."/>
            <person name="Jeffery I.B."/>
            <person name="Cooney J.C."/>
            <person name="Kagawa T.F."/>
            <person name="Liu W."/>
            <person name="Song Y."/>
            <person name="Salvetti E."/>
            <person name="Wrobel A."/>
            <person name="Rasinkangas P."/>
            <person name="Parkhill J."/>
            <person name="Rea M.C."/>
            <person name="O'Sullivan O."/>
            <person name="Ritari J."/>
            <person name="Douillard F.P."/>
            <person name="Paul Ross R."/>
            <person name="Yang R."/>
            <person name="Briner A.E."/>
            <person name="Felis G.E."/>
            <person name="de Vos W.M."/>
            <person name="Barrangou R."/>
            <person name="Klaenhammer T.R."/>
            <person name="Caufield P.W."/>
            <person name="Cui Y."/>
            <person name="Zhang H."/>
            <person name="O'Toole P.W."/>
        </authorList>
    </citation>
    <scope>NUCLEOTIDE SEQUENCE [LARGE SCALE GENOMIC DNA]</scope>
    <source>
        <strain evidence="2 3">DSM 16381</strain>
    </source>
</reference>
<evidence type="ECO:0000256" key="1">
    <source>
        <dbReference type="SAM" id="Phobius"/>
    </source>
</evidence>
<keyword evidence="1" id="KW-1133">Transmembrane helix</keyword>
<accession>A0A0R1UK45</accession>
<proteinExistence type="predicted"/>
<keyword evidence="1" id="KW-0812">Transmembrane</keyword>
<sequence length="131" mass="14614">MVKAMTLSIKNDSLIFLGIFLPLFFGLNLRGSLVIKLLITAVLLIMSLGVVAYAIKQPKRMWTGKYGVYASVILGIIGWGVLAFFWAVSTPLTGWLSWLWWVVNVVCTGIVVGFVAIVHDIFVEKRQLKKN</sequence>
<feature type="transmembrane region" description="Helical" evidence="1">
    <location>
        <begin position="35"/>
        <end position="55"/>
    </location>
</feature>
<comment type="caution">
    <text evidence="2">The sequence shown here is derived from an EMBL/GenBank/DDBJ whole genome shotgun (WGS) entry which is preliminary data.</text>
</comment>
<evidence type="ECO:0000313" key="3">
    <source>
        <dbReference type="Proteomes" id="UP000051580"/>
    </source>
</evidence>
<keyword evidence="3" id="KW-1185">Reference proteome</keyword>
<protein>
    <submittedName>
        <fullName evidence="2">Uncharacterized protein</fullName>
    </submittedName>
</protein>
<dbReference type="PATRIC" id="fig|1423753.3.peg.862"/>
<evidence type="ECO:0000313" key="2">
    <source>
        <dbReference type="EMBL" id="KRL93641.1"/>
    </source>
</evidence>
<dbReference type="EMBL" id="AZFS01000061">
    <property type="protein sequence ID" value="KRL93641.1"/>
    <property type="molecule type" value="Genomic_DNA"/>
</dbReference>
<feature type="transmembrane region" description="Helical" evidence="1">
    <location>
        <begin position="67"/>
        <end position="86"/>
    </location>
</feature>
<feature type="transmembrane region" description="Helical" evidence="1">
    <location>
        <begin position="98"/>
        <end position="123"/>
    </location>
</feature>
<gene>
    <name evidence="2" type="ORF">FD28_GL000823</name>
</gene>
<feature type="transmembrane region" description="Helical" evidence="1">
    <location>
        <begin position="12"/>
        <end position="29"/>
    </location>
</feature>
<name>A0A0R1UK45_9LACO</name>
<keyword evidence="1" id="KW-0472">Membrane</keyword>
<organism evidence="2 3">
    <name type="scientific">Levilactobacillus hammesii DSM 16381</name>
    <dbReference type="NCBI Taxonomy" id="1423753"/>
    <lineage>
        <taxon>Bacteria</taxon>
        <taxon>Bacillati</taxon>
        <taxon>Bacillota</taxon>
        <taxon>Bacilli</taxon>
        <taxon>Lactobacillales</taxon>
        <taxon>Lactobacillaceae</taxon>
        <taxon>Levilactobacillus</taxon>
    </lineage>
</organism>